<organism evidence="3">
    <name type="scientific">uncultured marine group II/III euryarchaeote KM3_190_A04</name>
    <dbReference type="NCBI Taxonomy" id="1457959"/>
    <lineage>
        <taxon>Archaea</taxon>
        <taxon>Methanobacteriati</taxon>
        <taxon>Methanobacteriota</taxon>
        <taxon>environmental samples</taxon>
    </lineage>
</organism>
<proteinExistence type="predicted"/>
<feature type="domain" description="DUF7343" evidence="2">
    <location>
        <begin position="129"/>
        <end position="180"/>
    </location>
</feature>
<protein>
    <recommendedName>
        <fullName evidence="2">DUF7343 domain-containing protein</fullName>
    </recommendedName>
</protein>
<keyword evidence="1" id="KW-1133">Transmembrane helix</keyword>
<dbReference type="InterPro" id="IPR036390">
    <property type="entry name" value="WH_DNA-bd_sf"/>
</dbReference>
<dbReference type="Gene3D" id="1.10.10.10">
    <property type="entry name" value="Winged helix-like DNA-binding domain superfamily/Winged helix DNA-binding domain"/>
    <property type="match status" value="1"/>
</dbReference>
<evidence type="ECO:0000313" key="3">
    <source>
        <dbReference type="EMBL" id="AIF06155.1"/>
    </source>
</evidence>
<dbReference type="SUPFAM" id="SSF46785">
    <property type="entry name" value="Winged helix' DNA-binding domain"/>
    <property type="match status" value="1"/>
</dbReference>
<dbReference type="Pfam" id="PF24034">
    <property type="entry name" value="DUF7343"/>
    <property type="match status" value="1"/>
</dbReference>
<dbReference type="AlphaFoldDB" id="A0A075GT36"/>
<sequence>MYTAVCEYTNIAHQVSLVSGFGGNNMVMDYPQSRADKTSSQSVFVLSMLIAILLTGRAVYVANSTDTSLKSIFILIVYSSILIFVGFIAGVNASKTKSTKKQEISFLSNSEPSQTDADFNPNLAKYNSTEQFIIEFLLQHDGQCWQSNIVKESSMTNSKISRSLSKLESQGILTRVRDGMGKRVNLHKNELV</sequence>
<feature type="transmembrane region" description="Helical" evidence="1">
    <location>
        <begin position="72"/>
        <end position="91"/>
    </location>
</feature>
<dbReference type="InterPro" id="IPR036388">
    <property type="entry name" value="WH-like_DNA-bd_sf"/>
</dbReference>
<evidence type="ECO:0000256" key="1">
    <source>
        <dbReference type="SAM" id="Phobius"/>
    </source>
</evidence>
<name>A0A075GT36_9EURY</name>
<evidence type="ECO:0000259" key="2">
    <source>
        <dbReference type="Pfam" id="PF24034"/>
    </source>
</evidence>
<dbReference type="EMBL" id="KF900761">
    <property type="protein sequence ID" value="AIF06155.1"/>
    <property type="molecule type" value="Genomic_DNA"/>
</dbReference>
<reference evidence="3" key="1">
    <citation type="journal article" date="2014" name="Genome Biol. Evol.">
        <title>Pangenome evidence for extensive interdomain horizontal transfer affecting lineage core and shell genes in uncultured planktonic thaumarchaeota and euryarchaeota.</title>
        <authorList>
            <person name="Deschamps P."/>
            <person name="Zivanovic Y."/>
            <person name="Moreira D."/>
            <person name="Rodriguez-Valera F."/>
            <person name="Lopez-Garcia P."/>
        </authorList>
    </citation>
    <scope>NUCLEOTIDE SEQUENCE</scope>
</reference>
<accession>A0A075GT36</accession>
<dbReference type="InterPro" id="IPR055767">
    <property type="entry name" value="DUF7343"/>
</dbReference>
<keyword evidence="1" id="KW-0472">Membrane</keyword>
<feature type="transmembrane region" description="Helical" evidence="1">
    <location>
        <begin position="43"/>
        <end position="60"/>
    </location>
</feature>
<keyword evidence="1" id="KW-0812">Transmembrane</keyword>